<gene>
    <name evidence="2" type="ORF">CLCOS_15810</name>
    <name evidence="1" type="ORF">WX73_03838</name>
</gene>
<name>A0A166TP66_9CLOT</name>
<dbReference type="Proteomes" id="UP000093694">
    <property type="component" value="Unassembled WGS sequence"/>
</dbReference>
<dbReference type="Proteomes" id="UP000077384">
    <property type="component" value="Unassembled WGS sequence"/>
</dbReference>
<evidence type="ECO:0000313" key="3">
    <source>
        <dbReference type="Proteomes" id="UP000077384"/>
    </source>
</evidence>
<dbReference type="EMBL" id="LROR01000038">
    <property type="protein sequence ID" value="OBR95257.1"/>
    <property type="molecule type" value="Genomic_DNA"/>
</dbReference>
<evidence type="ECO:0008006" key="5">
    <source>
        <dbReference type="Google" id="ProtNLM"/>
    </source>
</evidence>
<evidence type="ECO:0000313" key="1">
    <source>
        <dbReference type="EMBL" id="OAA93928.1"/>
    </source>
</evidence>
<dbReference type="EMBL" id="LITQ01000009">
    <property type="protein sequence ID" value="OAA93928.1"/>
    <property type="molecule type" value="Genomic_DNA"/>
</dbReference>
<evidence type="ECO:0000313" key="2">
    <source>
        <dbReference type="EMBL" id="OBR95257.1"/>
    </source>
</evidence>
<comment type="caution">
    <text evidence="1">The sequence shown here is derived from an EMBL/GenBank/DDBJ whole genome shotgun (WGS) entry which is preliminary data.</text>
</comment>
<protein>
    <recommendedName>
        <fullName evidence="5">YCII-related domain protein</fullName>
    </recommendedName>
</protein>
<proteinExistence type="predicted"/>
<dbReference type="PATRIC" id="fig|1705578.3.peg.3912"/>
<evidence type="ECO:0000313" key="4">
    <source>
        <dbReference type="Proteomes" id="UP000093694"/>
    </source>
</evidence>
<sequence length="89" mass="10317">MSNYNIFVSINYKGDKSEELYKKTKVNNFNINSNKYLICGGIYNSKRGGKIVFTAKTLEEINQITKKKPLLKNNIPMKYSIAFIPKKIY</sequence>
<reference evidence="1 3" key="1">
    <citation type="journal article" date="2015" name="Biotechnol. Bioeng.">
        <title>Genome sequence and phenotypic characterization of Caulobacter segnis.</title>
        <authorList>
            <person name="Patel S."/>
            <person name="Fletcher B."/>
            <person name="Scott D.C."/>
            <person name="Ely B."/>
        </authorList>
    </citation>
    <scope>NUCLEOTIDE SEQUENCE [LARGE SCALE GENOMIC DNA]</scope>
    <source>
        <strain evidence="1 3">PS02</strain>
    </source>
</reference>
<reference evidence="2 4" key="2">
    <citation type="journal article" date="2016" name="Front. Microbiol.">
        <title>Industrial Acetogenic Biocatalysts: A Comparative Metabolic and Genomic Analysis.</title>
        <authorList>
            <person name="Bengelsdorf F."/>
            <person name="Poehlein A."/>
            <person name="Sonja S."/>
            <person name="Erz C."/>
            <person name="Hummel T."/>
            <person name="Hoffmeister S."/>
            <person name="Daniel R."/>
            <person name="Durre P."/>
        </authorList>
    </citation>
    <scope>NUCLEOTIDE SEQUENCE [LARGE SCALE GENOMIC DNA]</scope>
    <source>
        <strain evidence="2 4">PTA-10522</strain>
    </source>
</reference>
<dbReference type="AlphaFoldDB" id="A0A166TP66"/>
<accession>A0A166TP66</accession>
<dbReference type="RefSeq" id="WP_013239150.1">
    <property type="nucleotide sequence ID" value="NZ_LITQ01000009.1"/>
</dbReference>
<keyword evidence="4" id="KW-1185">Reference proteome</keyword>
<organism evidence="1 3">
    <name type="scientific">Clostridium coskatii</name>
    <dbReference type="NCBI Taxonomy" id="1705578"/>
    <lineage>
        <taxon>Bacteria</taxon>
        <taxon>Bacillati</taxon>
        <taxon>Bacillota</taxon>
        <taxon>Clostridia</taxon>
        <taxon>Eubacteriales</taxon>
        <taxon>Clostridiaceae</taxon>
        <taxon>Clostridium</taxon>
    </lineage>
</organism>